<protein>
    <recommendedName>
        <fullName evidence="1">AB hydrolase-1 domain-containing protein</fullName>
    </recommendedName>
</protein>
<proteinExistence type="predicted"/>
<comment type="caution">
    <text evidence="2">The sequence shown here is derived from an EMBL/GenBank/DDBJ whole genome shotgun (WGS) entry which is preliminary data.</text>
</comment>
<sequence>MQSQDFVFDPRPNYPLLVTAKRYTNLNVMYPNDSTAFTLVFLHGVGFHKEQWEPTLGDTIKLVDENGKQLKIREIWAIDAPNHGDAGVLNEETLSWGYEQSFRWEEYGRATHSLLASLGKGIDTDFRKHRLVGIGHSMGAVGVLLSMNFSPQVKFEAVVLVEIMTMSKEASIAGTTLDTNPVAKSVLGRRDIWLSKEEAYSSLKSRLPWKTWDDRVLRKFVEYGLRSLPSKEYPNIWEGVTLKCTRKQEAACFLDASHSLVYRNFKDFTKRVPVHLIYGAVDDVIPRRAKEEVINTAIGGVQNLASFQRIPHGGHLSVQTHPAGVAEAIYRALTEFTSMGLPKL</sequence>
<dbReference type="EMBL" id="JBBXMP010000010">
    <property type="protein sequence ID" value="KAL0069837.1"/>
    <property type="molecule type" value="Genomic_DNA"/>
</dbReference>
<dbReference type="InterPro" id="IPR029058">
    <property type="entry name" value="AB_hydrolase_fold"/>
</dbReference>
<evidence type="ECO:0000313" key="3">
    <source>
        <dbReference type="Proteomes" id="UP001437256"/>
    </source>
</evidence>
<evidence type="ECO:0000313" key="2">
    <source>
        <dbReference type="EMBL" id="KAL0069837.1"/>
    </source>
</evidence>
<dbReference type="InterPro" id="IPR050266">
    <property type="entry name" value="AB_hydrolase_sf"/>
</dbReference>
<dbReference type="Pfam" id="PF12697">
    <property type="entry name" value="Abhydrolase_6"/>
    <property type="match status" value="1"/>
</dbReference>
<name>A0ABR3AB98_9AGAR</name>
<feature type="domain" description="AB hydrolase-1" evidence="1">
    <location>
        <begin position="39"/>
        <end position="328"/>
    </location>
</feature>
<accession>A0ABR3AB98</accession>
<dbReference type="PANTHER" id="PTHR43798:SF33">
    <property type="entry name" value="HYDROLASE, PUTATIVE (AFU_ORTHOLOGUE AFUA_2G14860)-RELATED"/>
    <property type="match status" value="1"/>
</dbReference>
<dbReference type="SUPFAM" id="SSF53474">
    <property type="entry name" value="alpha/beta-Hydrolases"/>
    <property type="match status" value="1"/>
</dbReference>
<gene>
    <name evidence="2" type="ORF">AAF712_003107</name>
</gene>
<dbReference type="Proteomes" id="UP001437256">
    <property type="component" value="Unassembled WGS sequence"/>
</dbReference>
<reference evidence="2 3" key="1">
    <citation type="submission" date="2024-05" db="EMBL/GenBank/DDBJ databases">
        <title>A draft genome resource for the thread blight pathogen Marasmius tenuissimus strain MS-2.</title>
        <authorList>
            <person name="Yulfo-Soto G.E."/>
            <person name="Baruah I.K."/>
            <person name="Amoako-Attah I."/>
            <person name="Bukari Y."/>
            <person name="Meinhardt L.W."/>
            <person name="Bailey B.A."/>
            <person name="Cohen S.P."/>
        </authorList>
    </citation>
    <scope>NUCLEOTIDE SEQUENCE [LARGE SCALE GENOMIC DNA]</scope>
    <source>
        <strain evidence="2 3">MS-2</strain>
    </source>
</reference>
<organism evidence="2 3">
    <name type="scientific">Marasmius tenuissimus</name>
    <dbReference type="NCBI Taxonomy" id="585030"/>
    <lineage>
        <taxon>Eukaryota</taxon>
        <taxon>Fungi</taxon>
        <taxon>Dikarya</taxon>
        <taxon>Basidiomycota</taxon>
        <taxon>Agaricomycotina</taxon>
        <taxon>Agaricomycetes</taxon>
        <taxon>Agaricomycetidae</taxon>
        <taxon>Agaricales</taxon>
        <taxon>Marasmiineae</taxon>
        <taxon>Marasmiaceae</taxon>
        <taxon>Marasmius</taxon>
    </lineage>
</organism>
<dbReference type="Gene3D" id="3.40.50.1820">
    <property type="entry name" value="alpha/beta hydrolase"/>
    <property type="match status" value="1"/>
</dbReference>
<evidence type="ECO:0000259" key="1">
    <source>
        <dbReference type="Pfam" id="PF12697"/>
    </source>
</evidence>
<keyword evidence="3" id="KW-1185">Reference proteome</keyword>
<dbReference type="InterPro" id="IPR000073">
    <property type="entry name" value="AB_hydrolase_1"/>
</dbReference>
<dbReference type="PANTHER" id="PTHR43798">
    <property type="entry name" value="MONOACYLGLYCEROL LIPASE"/>
    <property type="match status" value="1"/>
</dbReference>